<evidence type="ECO:0000313" key="1">
    <source>
        <dbReference type="EMBL" id="TMW60129.1"/>
    </source>
</evidence>
<reference evidence="1" key="1">
    <citation type="submission" date="2019-03" db="EMBL/GenBank/DDBJ databases">
        <title>Long read genome sequence of the mycoparasitic Pythium oligandrum ATCC 38472 isolated from sugarbeet rhizosphere.</title>
        <authorList>
            <person name="Gaulin E."/>
        </authorList>
    </citation>
    <scope>NUCLEOTIDE SEQUENCE</scope>
    <source>
        <strain evidence="1">ATCC 38472_TT</strain>
    </source>
</reference>
<dbReference type="Proteomes" id="UP000794436">
    <property type="component" value="Unassembled WGS sequence"/>
</dbReference>
<keyword evidence="2" id="KW-1185">Reference proteome</keyword>
<proteinExistence type="predicted"/>
<name>A0A8K1CB65_PYTOL</name>
<comment type="caution">
    <text evidence="1">The sequence shown here is derived from an EMBL/GenBank/DDBJ whole genome shotgun (WGS) entry which is preliminary data.</text>
</comment>
<protein>
    <submittedName>
        <fullName evidence="1">Uncharacterized protein</fullName>
    </submittedName>
</protein>
<gene>
    <name evidence="1" type="ORF">Poli38472_000171</name>
</gene>
<dbReference type="AlphaFoldDB" id="A0A8K1CB65"/>
<evidence type="ECO:0000313" key="2">
    <source>
        <dbReference type="Proteomes" id="UP000794436"/>
    </source>
</evidence>
<sequence length="111" mass="12309">MEKTHLKKELLLKPTSLIADWFPKDLPKKDAIHVLVDTRGKDHVNVAVAKVNSSLLPGGRKTRGEKCVGYVDEQQLRGGSQSCHTSTISSAWSYLLSFFAMEEVPVTKTNV</sequence>
<organism evidence="1 2">
    <name type="scientific">Pythium oligandrum</name>
    <name type="common">Mycoparasitic fungus</name>
    <dbReference type="NCBI Taxonomy" id="41045"/>
    <lineage>
        <taxon>Eukaryota</taxon>
        <taxon>Sar</taxon>
        <taxon>Stramenopiles</taxon>
        <taxon>Oomycota</taxon>
        <taxon>Peronosporomycetes</taxon>
        <taxon>Pythiales</taxon>
        <taxon>Pythiaceae</taxon>
        <taxon>Pythium</taxon>
    </lineage>
</organism>
<dbReference type="EMBL" id="SPLM01000108">
    <property type="protein sequence ID" value="TMW60129.1"/>
    <property type="molecule type" value="Genomic_DNA"/>
</dbReference>
<accession>A0A8K1CB65</accession>